<dbReference type="Proteomes" id="UP000838821">
    <property type="component" value="Unassembled WGS sequence"/>
</dbReference>
<organism evidence="1 2">
    <name type="scientific">Paenibacillus allorhizoplanae</name>
    <dbReference type="NCBI Taxonomy" id="2905648"/>
    <lineage>
        <taxon>Bacteria</taxon>
        <taxon>Bacillati</taxon>
        <taxon>Bacillota</taxon>
        <taxon>Bacilli</taxon>
        <taxon>Bacillales</taxon>
        <taxon>Paenibacillaceae</taxon>
        <taxon>Paenibacillus</taxon>
    </lineage>
</organism>
<evidence type="ECO:0000313" key="1">
    <source>
        <dbReference type="EMBL" id="CAH1226726.1"/>
    </source>
</evidence>
<reference evidence="1" key="1">
    <citation type="submission" date="2022-01" db="EMBL/GenBank/DDBJ databases">
        <authorList>
            <person name="Criscuolo A."/>
        </authorList>
    </citation>
    <scope>NUCLEOTIDE SEQUENCE</scope>
    <source>
        <strain evidence="1">CIP111891</strain>
    </source>
</reference>
<evidence type="ECO:0000313" key="2">
    <source>
        <dbReference type="Proteomes" id="UP000838821"/>
    </source>
</evidence>
<proteinExistence type="predicted"/>
<name>A0ABM9CWC6_9BACL</name>
<dbReference type="EMBL" id="CAKMMW010000027">
    <property type="protein sequence ID" value="CAH1226726.1"/>
    <property type="molecule type" value="Genomic_DNA"/>
</dbReference>
<dbReference type="RefSeq" id="WP_236292121.1">
    <property type="nucleotide sequence ID" value="NZ_CAKMMW010000027.1"/>
</dbReference>
<gene>
    <name evidence="1" type="ORF">PAECIP111891_05983</name>
</gene>
<keyword evidence="2" id="KW-1185">Reference proteome</keyword>
<sequence length="189" mass="21346">MIKALGDTFPQGFSLSDAFGTFHTKDKINGLPVPEYGVFLLPKPPHVKSGLIELSFCFSLFEYPPFTVLLVWALTSNESRNFISFPRAVFLKSKSILPVKATFVAAVLKSKEKSTVTVLRVVNSFKSYPIDKTYVKDLPQLKYCLSRFLCSPLPLLFVPLDLAQLEPFQLPFRPELSLVHHHSFLLDPQ</sequence>
<protein>
    <submittedName>
        <fullName evidence="1">Uncharacterized protein</fullName>
    </submittedName>
</protein>
<comment type="caution">
    <text evidence="1">The sequence shown here is derived from an EMBL/GenBank/DDBJ whole genome shotgun (WGS) entry which is preliminary data.</text>
</comment>
<accession>A0ABM9CWC6</accession>